<comment type="caution">
    <text evidence="4">The sequence shown here is derived from an EMBL/GenBank/DDBJ whole genome shotgun (WGS) entry which is preliminary data.</text>
</comment>
<name>A0ABU9XZG3_9SPHN</name>
<dbReference type="EMBL" id="JBDIME010000003">
    <property type="protein sequence ID" value="MEN2788955.1"/>
    <property type="molecule type" value="Genomic_DNA"/>
</dbReference>
<dbReference type="RefSeq" id="WP_343891614.1">
    <property type="nucleotide sequence ID" value="NZ_BAAAEH010000047.1"/>
</dbReference>
<dbReference type="InterPro" id="IPR000182">
    <property type="entry name" value="GNAT_dom"/>
</dbReference>
<keyword evidence="5" id="KW-1185">Reference proteome</keyword>
<organism evidence="4 5">
    <name type="scientific">Sphingomonas oligophenolica</name>
    <dbReference type="NCBI Taxonomy" id="301154"/>
    <lineage>
        <taxon>Bacteria</taxon>
        <taxon>Pseudomonadati</taxon>
        <taxon>Pseudomonadota</taxon>
        <taxon>Alphaproteobacteria</taxon>
        <taxon>Sphingomonadales</taxon>
        <taxon>Sphingomonadaceae</taxon>
        <taxon>Sphingomonas</taxon>
    </lineage>
</organism>
<dbReference type="Gene3D" id="3.40.630.30">
    <property type="match status" value="1"/>
</dbReference>
<keyword evidence="2" id="KW-0012">Acyltransferase</keyword>
<evidence type="ECO:0000256" key="2">
    <source>
        <dbReference type="ARBA" id="ARBA00023315"/>
    </source>
</evidence>
<dbReference type="PANTHER" id="PTHR43877:SF2">
    <property type="entry name" value="AMINOALKYLPHOSPHONATE N-ACETYLTRANSFERASE-RELATED"/>
    <property type="match status" value="1"/>
</dbReference>
<evidence type="ECO:0000313" key="4">
    <source>
        <dbReference type="EMBL" id="MEN2788955.1"/>
    </source>
</evidence>
<dbReference type="PANTHER" id="PTHR43877">
    <property type="entry name" value="AMINOALKYLPHOSPHONATE N-ACETYLTRANSFERASE-RELATED-RELATED"/>
    <property type="match status" value="1"/>
</dbReference>
<dbReference type="CDD" id="cd04301">
    <property type="entry name" value="NAT_SF"/>
    <property type="match status" value="1"/>
</dbReference>
<gene>
    <name evidence="4" type="ORF">ABC974_04900</name>
</gene>
<dbReference type="PROSITE" id="PS51186">
    <property type="entry name" value="GNAT"/>
    <property type="match status" value="1"/>
</dbReference>
<keyword evidence="1" id="KW-0808">Transferase</keyword>
<dbReference type="Pfam" id="PF00583">
    <property type="entry name" value="Acetyltransf_1"/>
    <property type="match status" value="1"/>
</dbReference>
<accession>A0ABU9XZG3</accession>
<dbReference type="Proteomes" id="UP001419910">
    <property type="component" value="Unassembled WGS sequence"/>
</dbReference>
<evidence type="ECO:0000259" key="3">
    <source>
        <dbReference type="PROSITE" id="PS51186"/>
    </source>
</evidence>
<dbReference type="InterPro" id="IPR050832">
    <property type="entry name" value="Bact_Acetyltransf"/>
</dbReference>
<evidence type="ECO:0000313" key="5">
    <source>
        <dbReference type="Proteomes" id="UP001419910"/>
    </source>
</evidence>
<protein>
    <submittedName>
        <fullName evidence="4">GNAT family N-acetyltransferase</fullName>
    </submittedName>
</protein>
<dbReference type="SUPFAM" id="SSF55729">
    <property type="entry name" value="Acyl-CoA N-acyltransferases (Nat)"/>
    <property type="match status" value="1"/>
</dbReference>
<proteinExistence type="predicted"/>
<sequence>MERDHRFPVTDEPAAADLSELDDRINDYNTGRTGIRDARYLSIMLRSDDGELYAGLHGHSWGGCCEIKLLWIADEHRGKGLGSQLLRSAEVEAIRRGCRLILLATHSFQAPGFYERHGFSPIATVEGYPAEHAEIFMTKRL</sequence>
<reference evidence="4 5" key="1">
    <citation type="submission" date="2024-05" db="EMBL/GenBank/DDBJ databases">
        <authorList>
            <person name="Liu Q."/>
            <person name="Xin Y.-H."/>
        </authorList>
    </citation>
    <scope>NUCLEOTIDE SEQUENCE [LARGE SCALE GENOMIC DNA]</scope>
    <source>
        <strain evidence="4 5">CGMCC 1.10181</strain>
    </source>
</reference>
<evidence type="ECO:0000256" key="1">
    <source>
        <dbReference type="ARBA" id="ARBA00022679"/>
    </source>
</evidence>
<dbReference type="InterPro" id="IPR016181">
    <property type="entry name" value="Acyl_CoA_acyltransferase"/>
</dbReference>
<feature type="domain" description="N-acetyltransferase" evidence="3">
    <location>
        <begin position="1"/>
        <end position="141"/>
    </location>
</feature>